<evidence type="ECO:0000313" key="2">
    <source>
        <dbReference type="Proteomes" id="UP000187209"/>
    </source>
</evidence>
<comment type="caution">
    <text evidence="1">The sequence shown here is derived from an EMBL/GenBank/DDBJ whole genome shotgun (WGS) entry which is preliminary data.</text>
</comment>
<reference evidence="1 2" key="1">
    <citation type="submission" date="2016-11" db="EMBL/GenBank/DDBJ databases">
        <title>The macronuclear genome of Stentor coeruleus: a giant cell with tiny introns.</title>
        <authorList>
            <person name="Slabodnick M."/>
            <person name="Ruby J.G."/>
            <person name="Reiff S.B."/>
            <person name="Swart E.C."/>
            <person name="Gosai S."/>
            <person name="Prabakaran S."/>
            <person name="Witkowska E."/>
            <person name="Larue G.E."/>
            <person name="Fisher S."/>
            <person name="Freeman R.M."/>
            <person name="Gunawardena J."/>
            <person name="Chu W."/>
            <person name="Stover N.A."/>
            <person name="Gregory B.D."/>
            <person name="Nowacki M."/>
            <person name="Derisi J."/>
            <person name="Roy S.W."/>
            <person name="Marshall W.F."/>
            <person name="Sood P."/>
        </authorList>
    </citation>
    <scope>NUCLEOTIDE SEQUENCE [LARGE SCALE GENOMIC DNA]</scope>
    <source>
        <strain evidence="1">WM001</strain>
    </source>
</reference>
<sequence length="248" mass="27773">MCNFNPSCQVLDGNCKCYQSLAMINNVAYSSQGYFMQPLTMLHIINSVSNLNSLLEGTLAKIRELNQKLFSNQVEFPLVSKTPAAECPFSAASKDSLLYHLYGSVNTFSYTITLCDDIPKPAYKDRCFNIHARILDSRNNYASLPNSVIFKLKMYTQEDPPKLIETNMSGDLAIRGNIKVESASVILFKKVAVCEVSSHFRNGSVFFVILPEGNSSIKPYIIEDFVVRARKPDASQPEKKKKSAEDNE</sequence>
<keyword evidence="2" id="KW-1185">Reference proteome</keyword>
<protein>
    <submittedName>
        <fullName evidence="1">Uncharacterized protein</fullName>
    </submittedName>
</protein>
<gene>
    <name evidence="1" type="ORF">SteCoe_5283</name>
</gene>
<organism evidence="1 2">
    <name type="scientific">Stentor coeruleus</name>
    <dbReference type="NCBI Taxonomy" id="5963"/>
    <lineage>
        <taxon>Eukaryota</taxon>
        <taxon>Sar</taxon>
        <taxon>Alveolata</taxon>
        <taxon>Ciliophora</taxon>
        <taxon>Postciliodesmatophora</taxon>
        <taxon>Heterotrichea</taxon>
        <taxon>Heterotrichida</taxon>
        <taxon>Stentoridae</taxon>
        <taxon>Stentor</taxon>
    </lineage>
</organism>
<dbReference type="Proteomes" id="UP000187209">
    <property type="component" value="Unassembled WGS sequence"/>
</dbReference>
<evidence type="ECO:0000313" key="1">
    <source>
        <dbReference type="EMBL" id="OMJ92077.1"/>
    </source>
</evidence>
<accession>A0A1R2CST9</accession>
<dbReference type="EMBL" id="MPUH01000069">
    <property type="protein sequence ID" value="OMJ92077.1"/>
    <property type="molecule type" value="Genomic_DNA"/>
</dbReference>
<proteinExistence type="predicted"/>
<name>A0A1R2CST9_9CILI</name>
<dbReference type="AlphaFoldDB" id="A0A1R2CST9"/>